<keyword evidence="1" id="KW-0808">Transferase</keyword>
<keyword evidence="1" id="KW-0418">Kinase</keyword>
<keyword evidence="1" id="KW-0723">Serine/threonine-protein kinase</keyword>
<dbReference type="EMBL" id="MK072168">
    <property type="protein sequence ID" value="AYV79682.1"/>
    <property type="molecule type" value="Genomic_DNA"/>
</dbReference>
<proteinExistence type="predicted"/>
<organism evidence="1">
    <name type="scientific">Faunusvirus sp</name>
    <dbReference type="NCBI Taxonomy" id="2487766"/>
    <lineage>
        <taxon>Viruses</taxon>
        <taxon>Varidnaviria</taxon>
        <taxon>Bamfordvirae</taxon>
        <taxon>Nucleocytoviricota</taxon>
        <taxon>Megaviricetes</taxon>
        <taxon>Imitervirales</taxon>
        <taxon>Mimiviridae</taxon>
    </lineage>
</organism>
<gene>
    <name evidence="1" type="ORF">Faunusvirus37_1</name>
</gene>
<name>A0A3G4ZXQ8_9VIRU</name>
<reference evidence="1" key="1">
    <citation type="submission" date="2018-10" db="EMBL/GenBank/DDBJ databases">
        <title>Hidden diversity of soil giant viruses.</title>
        <authorList>
            <person name="Schulz F."/>
            <person name="Alteio L."/>
            <person name="Goudeau D."/>
            <person name="Ryan E.M."/>
            <person name="Malmstrom R.R."/>
            <person name="Blanchard J."/>
            <person name="Woyke T."/>
        </authorList>
    </citation>
    <scope>NUCLEOTIDE SEQUENCE</scope>
    <source>
        <strain evidence="1">FNV1</strain>
    </source>
</reference>
<dbReference type="GO" id="GO:0004674">
    <property type="term" value="F:protein serine/threonine kinase activity"/>
    <property type="evidence" value="ECO:0007669"/>
    <property type="project" value="UniProtKB-KW"/>
</dbReference>
<feature type="non-terminal residue" evidence="1">
    <location>
        <position position="1"/>
    </location>
</feature>
<accession>A0A3G4ZXQ8</accession>
<evidence type="ECO:0000313" key="1">
    <source>
        <dbReference type="EMBL" id="AYV79682.1"/>
    </source>
</evidence>
<sequence length="166" mass="18895">SIIHRLMSRSHISTNIINKKVVKEEHASKDTPNPITKNTHIVKDDVTDLTLKSEKMTDNNEPQNSASSKNLDLIAFRLNFIRELLDKTSSDNKTKKKPCDLQPMIEFDACDTEVLVTHHNHTNDSDCEDIRCVIKKEFFNFKKVINQIGGKLLYIKSGTTGHTFKG</sequence>
<protein>
    <submittedName>
        <fullName evidence="1">Serine/threonine protein kinase</fullName>
    </submittedName>
</protein>